<evidence type="ECO:0000313" key="3">
    <source>
        <dbReference type="EMBL" id="MCH9276189.1"/>
    </source>
</evidence>
<feature type="region of interest" description="Disordered" evidence="2">
    <location>
        <begin position="232"/>
        <end position="265"/>
    </location>
</feature>
<dbReference type="RefSeq" id="WP_241513889.1">
    <property type="nucleotide sequence ID" value="NZ_JAFEJT020000029.1"/>
</dbReference>
<name>A0ABS9VVT2_9BIFI</name>
<reference evidence="3 4" key="1">
    <citation type="journal article" date="2021" name="Environ. Microbiol.">
        <title>Genetic insights into the dark matter of the mammalian gut microbiota through targeted genome reconstruction.</title>
        <authorList>
            <person name="Lugli G.A."/>
            <person name="Alessandri G."/>
            <person name="Milani C."/>
            <person name="Viappiani A."/>
            <person name="Fontana F."/>
            <person name="Tarracchini C."/>
            <person name="Mancabelli L."/>
            <person name="Argentini C."/>
            <person name="Ruiz L."/>
            <person name="Margolles A."/>
            <person name="van Sinderen D."/>
            <person name="Turroni F."/>
            <person name="Ventura M."/>
        </authorList>
    </citation>
    <scope>NUCLEOTIDE SEQUENCE [LARGE SCALE GENOMIC DNA]</scope>
    <source>
        <strain evidence="3 4">MA1</strain>
    </source>
</reference>
<dbReference type="InterPro" id="IPR013422">
    <property type="entry name" value="CRISPR-assoc_prot_Cas5_N"/>
</dbReference>
<dbReference type="InterPro" id="IPR010147">
    <property type="entry name" value="CRISPR-assoc_prot_CasD"/>
</dbReference>
<accession>A0ABS9VVT2</accession>
<protein>
    <submittedName>
        <fullName evidence="3">Type I-E CRISPR-associated protein Cas5/CasD</fullName>
    </submittedName>
</protein>
<proteinExistence type="predicted"/>
<evidence type="ECO:0000256" key="2">
    <source>
        <dbReference type="SAM" id="MobiDB-lite"/>
    </source>
</evidence>
<dbReference type="InterPro" id="IPR021124">
    <property type="entry name" value="CRISPR-assoc_prot_Cas5"/>
</dbReference>
<keyword evidence="4" id="KW-1185">Reference proteome</keyword>
<dbReference type="Gene3D" id="3.30.70.2660">
    <property type="match status" value="1"/>
</dbReference>
<dbReference type="CDD" id="cd09645">
    <property type="entry name" value="Cas5_I-E"/>
    <property type="match status" value="1"/>
</dbReference>
<dbReference type="Proteomes" id="UP000710815">
    <property type="component" value="Unassembled WGS sequence"/>
</dbReference>
<dbReference type="NCBIfam" id="TIGR02593">
    <property type="entry name" value="CRISPR_cas5"/>
    <property type="match status" value="1"/>
</dbReference>
<comment type="caution">
    <text evidence="3">The sequence shown here is derived from an EMBL/GenBank/DDBJ whole genome shotgun (WGS) entry which is preliminary data.</text>
</comment>
<organism evidence="3 4">
    <name type="scientific">Bifidobacterium amazonense</name>
    <dbReference type="NCBI Taxonomy" id="2809027"/>
    <lineage>
        <taxon>Bacteria</taxon>
        <taxon>Bacillati</taxon>
        <taxon>Actinomycetota</taxon>
        <taxon>Actinomycetes</taxon>
        <taxon>Bifidobacteriales</taxon>
        <taxon>Bifidobacteriaceae</taxon>
        <taxon>Bifidobacterium</taxon>
    </lineage>
</organism>
<reference evidence="3 4" key="2">
    <citation type="journal article" date="2021" name="Syst. Appl. Microbiol.">
        <title>Phylogenetic classification of ten novel species belonging to the genus Bifidobacterium comprising B. phasiani sp. nov., B. pongonis sp. nov., B. saguinibicoloris sp. nov., B. colobi sp. nov., B. simiiventris sp. nov., B. santillanense sp. nov., B. miconis sp. nov., B. amazonense sp. nov., B. pluvialisilvae sp. nov., and B. miconisargentati sp. nov.</title>
        <authorList>
            <person name="Lugli G.A."/>
            <person name="Calvete-Torre I."/>
            <person name="Alessandri G."/>
            <person name="Milani C."/>
            <person name="Turroni F."/>
            <person name="Laiolo P."/>
            <person name="Ossiprandi M.C."/>
            <person name="Margolles A."/>
            <person name="Ruiz L."/>
            <person name="Ventura M."/>
        </authorList>
    </citation>
    <scope>NUCLEOTIDE SEQUENCE [LARGE SCALE GENOMIC DNA]</scope>
    <source>
        <strain evidence="3 4">MA1</strain>
    </source>
</reference>
<sequence>MPVLLIRLAAPLQSWGASSRFTRRETEPMPTKSGVIGMIAAALGIGREESLERFAGLRFGVRIDQPGTVMRDFHTAEDLKNERPGGKRQMLPLSIRYYLQDAVFLVGLESPDGDELERYRSALAAPHYQLFLGRRSCPPDGPIRTWISQEPLEDALRHMPWCAAEWYQRKALRDASLFPERCFAQIIVEPLADETGKDGTGFVDAINDEPVSFDPRGRRWQARRVKRLAEGMRPAPTVKTSPVPPTNQGAGSVEPAGTDPIASSDDIIFNTIANATEEQS</sequence>
<evidence type="ECO:0000256" key="1">
    <source>
        <dbReference type="ARBA" id="ARBA00023118"/>
    </source>
</evidence>
<dbReference type="NCBIfam" id="TIGR01868">
    <property type="entry name" value="casD_Cas5e"/>
    <property type="match status" value="1"/>
</dbReference>
<evidence type="ECO:0000313" key="4">
    <source>
        <dbReference type="Proteomes" id="UP000710815"/>
    </source>
</evidence>
<gene>
    <name evidence="3" type="primary">cas5e</name>
    <name evidence="3" type="ORF">JS533_007885</name>
</gene>
<keyword evidence="1" id="KW-0051">Antiviral defense</keyword>
<dbReference type="Pfam" id="PF09704">
    <property type="entry name" value="Cas_Cas5d"/>
    <property type="match status" value="1"/>
</dbReference>
<dbReference type="EMBL" id="JAFEJT020000029">
    <property type="protein sequence ID" value="MCH9276189.1"/>
    <property type="molecule type" value="Genomic_DNA"/>
</dbReference>